<dbReference type="Ensembl" id="ENSAMXT00000031713.1">
    <property type="protein sequence ID" value="ENSAMXP00000033288.1"/>
    <property type="gene ID" value="ENSAMXG00000033353.1"/>
</dbReference>
<dbReference type="GO" id="GO:0030246">
    <property type="term" value="F:carbohydrate binding"/>
    <property type="evidence" value="ECO:0007669"/>
    <property type="project" value="UniProtKB-UniRule"/>
</dbReference>
<evidence type="ECO:0000259" key="3">
    <source>
        <dbReference type="PROSITE" id="PS51304"/>
    </source>
</evidence>
<reference evidence="4" key="3">
    <citation type="submission" date="2025-08" db="UniProtKB">
        <authorList>
            <consortium name="Ensembl"/>
        </authorList>
    </citation>
    <scope>IDENTIFICATION</scope>
</reference>
<reference evidence="5" key="1">
    <citation type="submission" date="2013-03" db="EMBL/GenBank/DDBJ databases">
        <authorList>
            <person name="Jeffery W."/>
            <person name="Warren W."/>
            <person name="Wilson R.K."/>
        </authorList>
    </citation>
    <scope>NUCLEOTIDE SEQUENCE</scope>
    <source>
        <strain evidence="5">female</strain>
    </source>
</reference>
<keyword evidence="5" id="KW-1185">Reference proteome</keyword>
<accession>A0A3B1ITM3</accession>
<proteinExistence type="predicted"/>
<evidence type="ECO:0000256" key="1">
    <source>
        <dbReference type="ARBA" id="ARBA00022734"/>
    </source>
</evidence>
<evidence type="ECO:0000256" key="2">
    <source>
        <dbReference type="RuleBase" id="RU102079"/>
    </source>
</evidence>
<evidence type="ECO:0000313" key="4">
    <source>
        <dbReference type="Ensembl" id="ENSAMXP00000033288.1"/>
    </source>
</evidence>
<dbReference type="Pfam" id="PF00337">
    <property type="entry name" value="Gal-bind_lectin"/>
    <property type="match status" value="1"/>
</dbReference>
<dbReference type="Proteomes" id="UP000018467">
    <property type="component" value="Unassembled WGS sequence"/>
</dbReference>
<dbReference type="PROSITE" id="PS51304">
    <property type="entry name" value="GALECTIN"/>
    <property type="match status" value="1"/>
</dbReference>
<sequence length="132" mass="15471">MYLTKWEDTPIRINSKYFFVGNALLQYHVFFPCRFHKTLHKDSDIAFHFNPRFNENGKQVIVNGVWGSEEQDTPSFTFACGKSFLVRSFRFYLSKRTPVIDVLKLEIIRTLSEFPGLKSAFKLFPLLKPISL</sequence>
<name>A0A3B1ITM3_ASTMX</name>
<reference evidence="4" key="4">
    <citation type="submission" date="2025-09" db="UniProtKB">
        <authorList>
            <consortium name="Ensembl"/>
        </authorList>
    </citation>
    <scope>IDENTIFICATION</scope>
</reference>
<dbReference type="InParanoid" id="A0A3B1ITM3"/>
<reference evidence="5" key="2">
    <citation type="journal article" date="2014" name="Nat. Commun.">
        <title>The cavefish genome reveals candidate genes for eye loss.</title>
        <authorList>
            <person name="McGaugh S.E."/>
            <person name="Gross J.B."/>
            <person name="Aken B."/>
            <person name="Blin M."/>
            <person name="Borowsky R."/>
            <person name="Chalopin D."/>
            <person name="Hinaux H."/>
            <person name="Jeffery W.R."/>
            <person name="Keene A."/>
            <person name="Ma L."/>
            <person name="Minx P."/>
            <person name="Murphy D."/>
            <person name="O'Quin K.E."/>
            <person name="Retaux S."/>
            <person name="Rohner N."/>
            <person name="Searle S.M."/>
            <person name="Stahl B.A."/>
            <person name="Tabin C."/>
            <person name="Volff J.N."/>
            <person name="Yoshizawa M."/>
            <person name="Warren W.C."/>
        </authorList>
    </citation>
    <scope>NUCLEOTIDE SEQUENCE [LARGE SCALE GENOMIC DNA]</scope>
    <source>
        <strain evidence="5">female</strain>
    </source>
</reference>
<dbReference type="AlphaFoldDB" id="A0A3B1ITM3"/>
<protein>
    <recommendedName>
        <fullName evidence="2">Galectin</fullName>
    </recommendedName>
</protein>
<feature type="domain" description="Galectin" evidence="3">
    <location>
        <begin position="3"/>
        <end position="132"/>
    </location>
</feature>
<dbReference type="InterPro" id="IPR013320">
    <property type="entry name" value="ConA-like_dom_sf"/>
</dbReference>
<dbReference type="InterPro" id="IPR001079">
    <property type="entry name" value="Galectin_CRD"/>
</dbReference>
<dbReference type="SUPFAM" id="SSF49899">
    <property type="entry name" value="Concanavalin A-like lectins/glucanases"/>
    <property type="match status" value="1"/>
</dbReference>
<keyword evidence="1 2" id="KW-0430">Lectin</keyword>
<organism evidence="4 5">
    <name type="scientific">Astyanax mexicanus</name>
    <name type="common">Blind cave fish</name>
    <name type="synonym">Astyanax fasciatus mexicanus</name>
    <dbReference type="NCBI Taxonomy" id="7994"/>
    <lineage>
        <taxon>Eukaryota</taxon>
        <taxon>Metazoa</taxon>
        <taxon>Chordata</taxon>
        <taxon>Craniata</taxon>
        <taxon>Vertebrata</taxon>
        <taxon>Euteleostomi</taxon>
        <taxon>Actinopterygii</taxon>
        <taxon>Neopterygii</taxon>
        <taxon>Teleostei</taxon>
        <taxon>Ostariophysi</taxon>
        <taxon>Characiformes</taxon>
        <taxon>Characoidei</taxon>
        <taxon>Acestrorhamphidae</taxon>
        <taxon>Acestrorhamphinae</taxon>
        <taxon>Astyanax</taxon>
    </lineage>
</organism>
<dbReference type="Gene3D" id="2.60.120.200">
    <property type="match status" value="1"/>
</dbReference>
<evidence type="ECO:0000313" key="5">
    <source>
        <dbReference type="Proteomes" id="UP000018467"/>
    </source>
</evidence>